<organism evidence="1 2">
    <name type="scientific">Methanobrevibacter millerae</name>
    <dbReference type="NCBI Taxonomy" id="230361"/>
    <lineage>
        <taxon>Archaea</taxon>
        <taxon>Methanobacteriati</taxon>
        <taxon>Methanobacteriota</taxon>
        <taxon>Methanomada group</taxon>
        <taxon>Methanobacteria</taxon>
        <taxon>Methanobacteriales</taxon>
        <taxon>Methanobacteriaceae</taxon>
        <taxon>Methanobrevibacter</taxon>
    </lineage>
</organism>
<proteinExistence type="predicted"/>
<sequence length="97" mass="11273">MRYKNNMVFENKIKEIPFISVLNGEKTLTKKFTIDRTLADEYNKIIAVFNAENPSLKLDNSLLFTIILVDFLEYINDLAEEQAIELLKTQTIAIMEN</sequence>
<evidence type="ECO:0000313" key="2">
    <source>
        <dbReference type="Proteomes" id="UP000762703"/>
    </source>
</evidence>
<dbReference type="EMBL" id="SUTE01000042">
    <property type="protein sequence ID" value="MBE6505253.1"/>
    <property type="molecule type" value="Genomic_DNA"/>
</dbReference>
<comment type="caution">
    <text evidence="1">The sequence shown here is derived from an EMBL/GenBank/DDBJ whole genome shotgun (WGS) entry which is preliminary data.</text>
</comment>
<dbReference type="AlphaFoldDB" id="A0A8T3VIY0"/>
<evidence type="ECO:0000313" key="1">
    <source>
        <dbReference type="EMBL" id="MBE6505253.1"/>
    </source>
</evidence>
<gene>
    <name evidence="1" type="ORF">E7Z73_05875</name>
</gene>
<dbReference type="Proteomes" id="UP000762703">
    <property type="component" value="Unassembled WGS sequence"/>
</dbReference>
<dbReference type="RefSeq" id="WP_303736894.1">
    <property type="nucleotide sequence ID" value="NZ_SUTE01000042.1"/>
</dbReference>
<accession>A0A8T3VIY0</accession>
<name>A0A8T3VIY0_9EURY</name>
<protein>
    <submittedName>
        <fullName evidence="1">Uncharacterized protein</fullName>
    </submittedName>
</protein>
<reference evidence="1" key="1">
    <citation type="submission" date="2019-04" db="EMBL/GenBank/DDBJ databases">
        <title>Evolution of Biomass-Degrading Anaerobic Consortia Revealed by Metagenomics.</title>
        <authorList>
            <person name="Peng X."/>
        </authorList>
    </citation>
    <scope>NUCLEOTIDE SEQUENCE</scope>
    <source>
        <strain evidence="1">SIG12</strain>
    </source>
</reference>